<reference evidence="4 5" key="1">
    <citation type="submission" date="2016-10" db="EMBL/GenBank/DDBJ databases">
        <authorList>
            <person name="de Groot N.N."/>
        </authorList>
    </citation>
    <scope>NUCLEOTIDE SEQUENCE [LARGE SCALE GENOMIC DNA]</scope>
    <source>
        <strain evidence="4 5">CGMCC 1.7031</strain>
    </source>
</reference>
<evidence type="ECO:0000256" key="1">
    <source>
        <dbReference type="ARBA" id="ARBA00022737"/>
    </source>
</evidence>
<dbReference type="Proteomes" id="UP000199354">
    <property type="component" value="Unassembled WGS sequence"/>
</dbReference>
<evidence type="ECO:0000256" key="2">
    <source>
        <dbReference type="ARBA" id="ARBA00022803"/>
    </source>
</evidence>
<sequence>MKKTLLTLALCGPLWLTAQTKSYQSSEDALNQLLNNPQFVEDVVKLGNEPLSAQGIDQYLSKYVPEYANFKMSNNLNFDQLYYANLNDVSTEAVTDKLSELLGLNPMQSQQMKSTLTGNYTYTPTNASSGIAGQLYDRRKDPKFDYAIDNAVDFFQGEFGDGGGLKSFGIDVAGGLAAYAFSGINKRYEEKMRQEKILTDAMSDYNVYAGGGMLKNEKASQNDLYFHGQAVGMSDIQFSLAKPMDYKGAIPLLDKAIEMYKKNPARAYYLFQAYQSRGKCKMQLGAYRSAIIDFYYAQALVERMLAGNLPDRSVQEHYPDGFYDSTNKATFGKGKIEFTIGRITKTDLVTVLVARAYAKYRSEDFTGTLADCALAQQINATLPPTGKANDPGAIILAVKAMAEFGLKDFAKSYASFASANLTDALVADNDADGIVDFSDRDKAGKPFMLDYAENLGDVLYIGLPEYFPYDIAQIHGLSAYKAGQIDKAIATYEVILQNEIGKAQYTQSEKKAFTKSGGDVSTVYAALGNFYVTKGDKPKALSYFDKAISIKPDQLEYYLNRAHCKKLMGDKAGYDKDMAVIKKPESTATIKKTEEYYGTKIVELETSKNNTALIDLAREASAIYPKNDKFFYTLVKSLVTENNAQKTQTAVNAVGADAKKKSVLTALHSRQTGDVAAEEAHLTTAFDNGLGLYEAVKIYPIQLTARPYYCKVVAKYATRTNNTFIPADFDKEKMRKSLDSIYNAIPEYQNATGIVKKMLETSKRKEYAKNLGEIENYLKELDNDKTVTEMVSITSLDKIECLFILEKDADAIKFAKKIASAGKIVPLPDNPICNDALIGIQTIAQGNCQ</sequence>
<dbReference type="GO" id="GO:0046813">
    <property type="term" value="P:receptor-mediated virion attachment to host cell"/>
    <property type="evidence" value="ECO:0007669"/>
    <property type="project" value="TreeGrafter"/>
</dbReference>
<proteinExistence type="predicted"/>
<dbReference type="STRING" id="490189.SAMN02927903_02152"/>
<dbReference type="PROSITE" id="PS50293">
    <property type="entry name" value="TPR_REGION"/>
    <property type="match status" value="1"/>
</dbReference>
<dbReference type="EMBL" id="FMVF01000009">
    <property type="protein sequence ID" value="SCY72127.1"/>
    <property type="molecule type" value="Genomic_DNA"/>
</dbReference>
<dbReference type="GO" id="GO:0009279">
    <property type="term" value="C:cell outer membrane"/>
    <property type="evidence" value="ECO:0007669"/>
    <property type="project" value="TreeGrafter"/>
</dbReference>
<dbReference type="InterPro" id="IPR011990">
    <property type="entry name" value="TPR-like_helical_dom_sf"/>
</dbReference>
<dbReference type="PANTHER" id="PTHR44858">
    <property type="entry name" value="TETRATRICOPEPTIDE REPEAT PROTEIN 6"/>
    <property type="match status" value="1"/>
</dbReference>
<dbReference type="InterPro" id="IPR050498">
    <property type="entry name" value="Ycf3"/>
</dbReference>
<protein>
    <submittedName>
        <fullName evidence="4">Uncharacterized protein</fullName>
    </submittedName>
</protein>
<dbReference type="SMART" id="SM00028">
    <property type="entry name" value="TPR"/>
    <property type="match status" value="3"/>
</dbReference>
<dbReference type="AlphaFoldDB" id="A0A1G5I832"/>
<evidence type="ECO:0000313" key="5">
    <source>
        <dbReference type="Proteomes" id="UP000199354"/>
    </source>
</evidence>
<keyword evidence="2 3" id="KW-0802">TPR repeat</keyword>
<evidence type="ECO:0000313" key="4">
    <source>
        <dbReference type="EMBL" id="SCY72127.1"/>
    </source>
</evidence>
<dbReference type="RefSeq" id="WP_139149647.1">
    <property type="nucleotide sequence ID" value="NZ_FMVF01000009.1"/>
</dbReference>
<accession>A0A1G5I832</accession>
<evidence type="ECO:0000256" key="3">
    <source>
        <dbReference type="PROSITE-ProRule" id="PRU00339"/>
    </source>
</evidence>
<keyword evidence="1" id="KW-0677">Repeat</keyword>
<dbReference type="SUPFAM" id="SSF48452">
    <property type="entry name" value="TPR-like"/>
    <property type="match status" value="2"/>
</dbReference>
<dbReference type="Gene3D" id="1.25.40.10">
    <property type="entry name" value="Tetratricopeptide repeat domain"/>
    <property type="match status" value="2"/>
</dbReference>
<dbReference type="PROSITE" id="PS50005">
    <property type="entry name" value="TPR"/>
    <property type="match status" value="1"/>
</dbReference>
<name>A0A1G5I832_9FLAO</name>
<gene>
    <name evidence="4" type="ORF">SAMN02927903_02152</name>
</gene>
<keyword evidence="5" id="KW-1185">Reference proteome</keyword>
<dbReference type="InterPro" id="IPR019734">
    <property type="entry name" value="TPR_rpt"/>
</dbReference>
<feature type="repeat" description="TPR" evidence="3">
    <location>
        <begin position="521"/>
        <end position="554"/>
    </location>
</feature>
<dbReference type="PANTHER" id="PTHR44858:SF1">
    <property type="entry name" value="UDP-N-ACETYLGLUCOSAMINE--PEPTIDE N-ACETYLGLUCOSAMINYLTRANSFERASE SPINDLY-RELATED"/>
    <property type="match status" value="1"/>
</dbReference>
<organism evidence="4 5">
    <name type="scientific">Flavobacterium caeni</name>
    <dbReference type="NCBI Taxonomy" id="490189"/>
    <lineage>
        <taxon>Bacteria</taxon>
        <taxon>Pseudomonadati</taxon>
        <taxon>Bacteroidota</taxon>
        <taxon>Flavobacteriia</taxon>
        <taxon>Flavobacteriales</taxon>
        <taxon>Flavobacteriaceae</taxon>
        <taxon>Flavobacterium</taxon>
    </lineage>
</organism>
<dbReference type="OrthoDB" id="9806704at2"/>